<evidence type="ECO:0000256" key="4">
    <source>
        <dbReference type="ARBA" id="ARBA00023277"/>
    </source>
</evidence>
<dbReference type="PANTHER" id="PTHR31490:SF80">
    <property type="entry name" value="ENDO-1,4-BETA-XYLANASE A-LIKE ISOFORM X1"/>
    <property type="match status" value="1"/>
</dbReference>
<dbReference type="InterPro" id="IPR008979">
    <property type="entry name" value="Galactose-bd-like_sf"/>
</dbReference>
<dbReference type="InterPro" id="IPR001000">
    <property type="entry name" value="GH10_dom"/>
</dbReference>
<organism evidence="7 8">
    <name type="scientific">Olea europaea subsp. europaea</name>
    <dbReference type="NCBI Taxonomy" id="158383"/>
    <lineage>
        <taxon>Eukaryota</taxon>
        <taxon>Viridiplantae</taxon>
        <taxon>Streptophyta</taxon>
        <taxon>Embryophyta</taxon>
        <taxon>Tracheophyta</taxon>
        <taxon>Spermatophyta</taxon>
        <taxon>Magnoliopsida</taxon>
        <taxon>eudicotyledons</taxon>
        <taxon>Gunneridae</taxon>
        <taxon>Pentapetalae</taxon>
        <taxon>asterids</taxon>
        <taxon>lamiids</taxon>
        <taxon>Lamiales</taxon>
        <taxon>Oleaceae</taxon>
        <taxon>Oleeae</taxon>
        <taxon>Olea</taxon>
    </lineage>
</organism>
<feature type="domain" description="GH10" evidence="6">
    <location>
        <begin position="167"/>
        <end position="462"/>
    </location>
</feature>
<evidence type="ECO:0000313" key="8">
    <source>
        <dbReference type="Proteomes" id="UP000594638"/>
    </source>
</evidence>
<dbReference type="OrthoDB" id="3055998at2759"/>
<comment type="similarity">
    <text evidence="1">Belongs to the glycosyl hydrolase 10 (cellulase F) family.</text>
</comment>
<dbReference type="GO" id="GO:0000272">
    <property type="term" value="P:polysaccharide catabolic process"/>
    <property type="evidence" value="ECO:0007669"/>
    <property type="project" value="UniProtKB-KW"/>
</dbReference>
<evidence type="ECO:0000256" key="1">
    <source>
        <dbReference type="ARBA" id="ARBA00007495"/>
    </source>
</evidence>
<proteinExistence type="inferred from homology"/>
<name>A0A8S0QCQ2_OLEEU</name>
<dbReference type="Proteomes" id="UP000594638">
    <property type="component" value="Unassembled WGS sequence"/>
</dbReference>
<accession>A0A8S0QCQ2</accession>
<dbReference type="SMART" id="SM00633">
    <property type="entry name" value="Glyco_10"/>
    <property type="match status" value="1"/>
</dbReference>
<keyword evidence="4" id="KW-0119">Carbohydrate metabolism</keyword>
<dbReference type="InterPro" id="IPR017853">
    <property type="entry name" value="GH"/>
</dbReference>
<evidence type="ECO:0000256" key="5">
    <source>
        <dbReference type="ARBA" id="ARBA00023326"/>
    </source>
</evidence>
<keyword evidence="5" id="KW-0624">Polysaccharide degradation</keyword>
<keyword evidence="2" id="KW-0677">Repeat</keyword>
<reference evidence="7 8" key="1">
    <citation type="submission" date="2019-12" db="EMBL/GenBank/DDBJ databases">
        <authorList>
            <person name="Alioto T."/>
            <person name="Alioto T."/>
            <person name="Gomez Garrido J."/>
        </authorList>
    </citation>
    <scope>NUCLEOTIDE SEQUENCE [LARGE SCALE GENOMIC DNA]</scope>
</reference>
<dbReference type="Gene3D" id="2.60.120.260">
    <property type="entry name" value="Galactose-binding domain-like"/>
    <property type="match status" value="1"/>
</dbReference>
<evidence type="ECO:0000256" key="3">
    <source>
        <dbReference type="ARBA" id="ARBA00022801"/>
    </source>
</evidence>
<dbReference type="PROSITE" id="PS51760">
    <property type="entry name" value="GH10_2"/>
    <property type="match status" value="1"/>
</dbReference>
<dbReference type="Pfam" id="PF00331">
    <property type="entry name" value="Glyco_hydro_10"/>
    <property type="match status" value="1"/>
</dbReference>
<keyword evidence="3" id="KW-0378">Hydrolase</keyword>
<evidence type="ECO:0000313" key="7">
    <source>
        <dbReference type="EMBL" id="CAA2966443.1"/>
    </source>
</evidence>
<dbReference type="EMBL" id="CACTIH010001861">
    <property type="protein sequence ID" value="CAA2966443.1"/>
    <property type="molecule type" value="Genomic_DNA"/>
</dbReference>
<protein>
    <submittedName>
        <fullName evidence="7">Endo-1,4-beta-xylanase A-like</fullName>
    </submittedName>
</protein>
<dbReference type="Gene3D" id="3.20.20.80">
    <property type="entry name" value="Glycosidases"/>
    <property type="match status" value="1"/>
</dbReference>
<comment type="caution">
    <text evidence="7">The sequence shown here is derived from an EMBL/GenBank/DDBJ whole genome shotgun (WGS) entry which is preliminary data.</text>
</comment>
<sequence length="529" mass="61120">MNPEFEDALNGWKKFGNGTVEHKTSPDGNNYAVASQRVLPFDSLSQTFHLKKDNLYAFSAWLQVSNGEDAYIAAMFKTKTEIRTAGWVIARQGCWTMLKGGFTLNISTPVEFYFETQNTTIDIWVDSVSLQPFTQKEWRFHQHRNIEKLRKSQVKFQVTDFEDNPIANAKISLKQIKLAFPFGNAMSEAIIDDKAYQSWFTSRFKYTVFENEMKWYSNEKYPRQENYSIPDAMLKFAHKHKITVRGHNILWDDPRYTPSWVKKLPKRDVPEATERRINSIVKRYSGKVIHWDVINENLHFSQYEDKMGRNASAVFLKKTHELDKKALPFLNEFNTIERPRDSSVTAAKYLDKIKLIRKQGYLGPLGIGLEGHFAVPNLPYARASIDMLAATNLPIWITELDVSHTQDESVYLEQAIRELHAHPAIQGILLWAAWKPPKGCWRMCLTDNDFNNLPTGDVVDKVLREWRHKDFVGTTDSGGYFTTSLFHGAYKARISHFSGKKSEKINEVFEVKPAMGDVDQKTLHLRVHP</sequence>
<gene>
    <name evidence="7" type="ORF">OLEA9_A019898</name>
</gene>
<keyword evidence="8" id="KW-1185">Reference proteome</keyword>
<dbReference type="SUPFAM" id="SSF51445">
    <property type="entry name" value="(Trans)glycosidases"/>
    <property type="match status" value="1"/>
</dbReference>
<dbReference type="SUPFAM" id="SSF49785">
    <property type="entry name" value="Galactose-binding domain-like"/>
    <property type="match status" value="1"/>
</dbReference>
<dbReference type="AlphaFoldDB" id="A0A8S0QCQ2"/>
<evidence type="ECO:0000256" key="2">
    <source>
        <dbReference type="ARBA" id="ARBA00022737"/>
    </source>
</evidence>
<dbReference type="InterPro" id="IPR003305">
    <property type="entry name" value="CenC_carb-bd"/>
</dbReference>
<dbReference type="Pfam" id="PF02018">
    <property type="entry name" value="CBM_4_9"/>
    <property type="match status" value="1"/>
</dbReference>
<dbReference type="GO" id="GO:0031176">
    <property type="term" value="F:endo-1,4-beta-xylanase activity"/>
    <property type="evidence" value="ECO:0007669"/>
    <property type="project" value="UniProtKB-ARBA"/>
</dbReference>
<dbReference type="Gramene" id="OE9A019898T1">
    <property type="protein sequence ID" value="OE9A019898C1"/>
    <property type="gene ID" value="OE9A019898"/>
</dbReference>
<evidence type="ECO:0000259" key="6">
    <source>
        <dbReference type="PROSITE" id="PS51760"/>
    </source>
</evidence>
<dbReference type="InterPro" id="IPR044846">
    <property type="entry name" value="GH10"/>
</dbReference>
<dbReference type="PANTHER" id="PTHR31490">
    <property type="entry name" value="GLYCOSYL HYDROLASE"/>
    <property type="match status" value="1"/>
</dbReference>